<reference evidence="2 3" key="1">
    <citation type="submission" date="2020-02" db="EMBL/GenBank/DDBJ databases">
        <title>Aliifodinibius halophilus 2W32, complete genome.</title>
        <authorList>
            <person name="Li Y."/>
            <person name="Wu S."/>
        </authorList>
    </citation>
    <scope>NUCLEOTIDE SEQUENCE [LARGE SCALE GENOMIC DNA]</scope>
    <source>
        <strain evidence="2 3">2W32</strain>
    </source>
</reference>
<evidence type="ECO:0000313" key="3">
    <source>
        <dbReference type="Proteomes" id="UP000479132"/>
    </source>
</evidence>
<evidence type="ECO:0008006" key="4">
    <source>
        <dbReference type="Google" id="ProtNLM"/>
    </source>
</evidence>
<sequence>MEKAVLKKEIENMLDDLPDDANWDDLMYKIYVRQSIEQGLEDSKAGRTVSHEDIKKKYQPAK</sequence>
<comment type="caution">
    <text evidence="2">The sequence shown here is derived from an EMBL/GenBank/DDBJ whole genome shotgun (WGS) entry which is preliminary data.</text>
</comment>
<proteinExistence type="predicted"/>
<dbReference type="Proteomes" id="UP000479132">
    <property type="component" value="Unassembled WGS sequence"/>
</dbReference>
<keyword evidence="3" id="KW-1185">Reference proteome</keyword>
<feature type="compositionally biased region" description="Basic and acidic residues" evidence="1">
    <location>
        <begin position="41"/>
        <end position="56"/>
    </location>
</feature>
<accession>A0A6M1T6H1</accession>
<protein>
    <recommendedName>
        <fullName evidence="4">Addiction module protein</fullName>
    </recommendedName>
</protein>
<dbReference type="EMBL" id="JAALLS010000024">
    <property type="protein sequence ID" value="NGP89717.1"/>
    <property type="molecule type" value="Genomic_DNA"/>
</dbReference>
<feature type="region of interest" description="Disordered" evidence="1">
    <location>
        <begin position="41"/>
        <end position="62"/>
    </location>
</feature>
<dbReference type="AlphaFoldDB" id="A0A6M1T6H1"/>
<name>A0A6M1T6H1_9BACT</name>
<organism evidence="2 3">
    <name type="scientific">Fodinibius halophilus</name>
    <dbReference type="NCBI Taxonomy" id="1736908"/>
    <lineage>
        <taxon>Bacteria</taxon>
        <taxon>Pseudomonadati</taxon>
        <taxon>Balneolota</taxon>
        <taxon>Balneolia</taxon>
        <taxon>Balneolales</taxon>
        <taxon>Balneolaceae</taxon>
        <taxon>Fodinibius</taxon>
    </lineage>
</organism>
<evidence type="ECO:0000256" key="1">
    <source>
        <dbReference type="SAM" id="MobiDB-lite"/>
    </source>
</evidence>
<gene>
    <name evidence="2" type="ORF">G3569_15270</name>
</gene>
<dbReference type="RefSeq" id="WP_165270752.1">
    <property type="nucleotide sequence ID" value="NZ_JAALLS010000024.1"/>
</dbReference>
<evidence type="ECO:0000313" key="2">
    <source>
        <dbReference type="EMBL" id="NGP89717.1"/>
    </source>
</evidence>